<dbReference type="PANTHER" id="PTHR30273:SF2">
    <property type="entry name" value="PROTEIN FECR"/>
    <property type="match status" value="1"/>
</dbReference>
<accession>A0A841EGA9</accession>
<dbReference type="InterPro" id="IPR012373">
    <property type="entry name" value="Ferrdict_sens_TM"/>
</dbReference>
<reference evidence="3 4" key="1">
    <citation type="submission" date="2020-08" db="EMBL/GenBank/DDBJ databases">
        <title>Functional genomics of gut bacteria from endangered species of beetles.</title>
        <authorList>
            <person name="Carlos-Shanley C."/>
        </authorList>
    </citation>
    <scope>NUCLEOTIDE SEQUENCE [LARGE SCALE GENOMIC DNA]</scope>
    <source>
        <strain evidence="3 4">S00070</strain>
    </source>
</reference>
<dbReference type="InterPro" id="IPR032508">
    <property type="entry name" value="FecR_C"/>
</dbReference>
<gene>
    <name evidence="3" type="ORF">HNP25_001034</name>
</gene>
<name>A0A841EGA9_9BACT</name>
<keyword evidence="4" id="KW-1185">Reference proteome</keyword>
<dbReference type="Gene3D" id="2.60.120.1440">
    <property type="match status" value="1"/>
</dbReference>
<dbReference type="PANTHER" id="PTHR30273">
    <property type="entry name" value="PERIPLASMIC SIGNAL SENSOR AND SIGMA FACTOR ACTIVATOR FECR-RELATED"/>
    <property type="match status" value="1"/>
</dbReference>
<feature type="domain" description="FecR protein" evidence="1">
    <location>
        <begin position="122"/>
        <end position="219"/>
    </location>
</feature>
<organism evidence="3 4">
    <name type="scientific">Arcicella rosea</name>
    <dbReference type="NCBI Taxonomy" id="502909"/>
    <lineage>
        <taxon>Bacteria</taxon>
        <taxon>Pseudomonadati</taxon>
        <taxon>Bacteroidota</taxon>
        <taxon>Cytophagia</taxon>
        <taxon>Cytophagales</taxon>
        <taxon>Flectobacillaceae</taxon>
        <taxon>Arcicella</taxon>
    </lineage>
</organism>
<dbReference type="EMBL" id="JACHKT010000005">
    <property type="protein sequence ID" value="MBB6002382.1"/>
    <property type="molecule type" value="Genomic_DNA"/>
</dbReference>
<evidence type="ECO:0000259" key="1">
    <source>
        <dbReference type="Pfam" id="PF04773"/>
    </source>
</evidence>
<dbReference type="PIRSF" id="PIRSF018266">
    <property type="entry name" value="FecR"/>
    <property type="match status" value="1"/>
</dbReference>
<sequence>MTTLSKNILFEHFAGRTSPLQKKMIADWLLNPENQEIYYRWLEDYENDFPQIMADKESAKAFFFQKIASETINDLETSIDEKIIIEKNIWQLSWFKWTSAAVILLVSGFTLYFQKDQLIYQNYHTAYGETQSIDLPDGSKVTLNANSSLKYKRFNFGNEAVREVFLDGEAAFSVKHKTNNQRFIVRTSQKLEVEVLGTEFSVFARNRGSKVVLSKGKVKVNFLNGITKRSVMMKPGDLVSLDKTGKTAIKTVKNVNSYTAWKAHRFVFDDTSLEEISYQIAETFGVQIKINSEELANRTVTGTFSADKADDLIAILQELLGLQYQKNEDGTVVLSEVYE</sequence>
<proteinExistence type="predicted"/>
<dbReference type="Proteomes" id="UP000524404">
    <property type="component" value="Unassembled WGS sequence"/>
</dbReference>
<protein>
    <submittedName>
        <fullName evidence="3">Ferric-dicitrate binding protein FerR (Iron transport regulator)</fullName>
    </submittedName>
</protein>
<dbReference type="Gene3D" id="3.55.50.30">
    <property type="match status" value="1"/>
</dbReference>
<evidence type="ECO:0000313" key="4">
    <source>
        <dbReference type="Proteomes" id="UP000524404"/>
    </source>
</evidence>
<dbReference type="GO" id="GO:0016989">
    <property type="term" value="F:sigma factor antagonist activity"/>
    <property type="evidence" value="ECO:0007669"/>
    <property type="project" value="TreeGrafter"/>
</dbReference>
<dbReference type="Pfam" id="PF04773">
    <property type="entry name" value="FecR"/>
    <property type="match status" value="1"/>
</dbReference>
<feature type="domain" description="Protein FecR C-terminal" evidence="2">
    <location>
        <begin position="265"/>
        <end position="332"/>
    </location>
</feature>
<evidence type="ECO:0000259" key="2">
    <source>
        <dbReference type="Pfam" id="PF16344"/>
    </source>
</evidence>
<dbReference type="InterPro" id="IPR006860">
    <property type="entry name" value="FecR"/>
</dbReference>
<dbReference type="AlphaFoldDB" id="A0A841EGA9"/>
<evidence type="ECO:0000313" key="3">
    <source>
        <dbReference type="EMBL" id="MBB6002382.1"/>
    </source>
</evidence>
<dbReference type="Pfam" id="PF16344">
    <property type="entry name" value="FecR_C"/>
    <property type="match status" value="1"/>
</dbReference>
<dbReference type="RefSeq" id="WP_184131249.1">
    <property type="nucleotide sequence ID" value="NZ_JACHKT010000005.1"/>
</dbReference>
<comment type="caution">
    <text evidence="3">The sequence shown here is derived from an EMBL/GenBank/DDBJ whole genome shotgun (WGS) entry which is preliminary data.</text>
</comment>